<dbReference type="EMBL" id="JAEMHK010000023">
    <property type="protein sequence ID" value="MBJ6802679.1"/>
    <property type="molecule type" value="Genomic_DNA"/>
</dbReference>
<dbReference type="Proteomes" id="UP000641025">
    <property type="component" value="Unassembled WGS sequence"/>
</dbReference>
<keyword evidence="1" id="KW-0732">Signal</keyword>
<proteinExistence type="predicted"/>
<sequence>MTWKRFVVALIALTFAASTAVAEQKNATQKLVEEQMPNLRLLQNSNVSEVTGLYHPQLEKYASLAGYDLKRVVKALSLRPEKGNVPVYIGGNSRYRAGGFTSGSLKVFEIAPVQFGGKKKLYVLLNRQKLDQYDVENFHKGWILVEMSPEYVVLKSHDLFADSKRPWPGGEAIYTALKVTKNELHVLLTYEQAIKDFEVHTKCDYTFAPNPEGLLTFKRVKETTVDGPMP</sequence>
<name>A0ABS0YXL4_9BACT</name>
<evidence type="ECO:0000256" key="1">
    <source>
        <dbReference type="SAM" id="SignalP"/>
    </source>
</evidence>
<comment type="caution">
    <text evidence="2">The sequence shown here is derived from an EMBL/GenBank/DDBJ whole genome shotgun (WGS) entry which is preliminary data.</text>
</comment>
<evidence type="ECO:0000313" key="2">
    <source>
        <dbReference type="EMBL" id="MBJ6802679.1"/>
    </source>
</evidence>
<organism evidence="2 3">
    <name type="scientific">Geomonas propionica</name>
    <dbReference type="NCBI Taxonomy" id="2798582"/>
    <lineage>
        <taxon>Bacteria</taxon>
        <taxon>Pseudomonadati</taxon>
        <taxon>Thermodesulfobacteriota</taxon>
        <taxon>Desulfuromonadia</taxon>
        <taxon>Geobacterales</taxon>
        <taxon>Geobacteraceae</taxon>
        <taxon>Geomonas</taxon>
    </lineage>
</organism>
<gene>
    <name evidence="2" type="ORF">JFN90_21325</name>
</gene>
<feature type="chain" id="PRO_5046463289" evidence="1">
    <location>
        <begin position="23"/>
        <end position="230"/>
    </location>
</feature>
<evidence type="ECO:0000313" key="3">
    <source>
        <dbReference type="Proteomes" id="UP000641025"/>
    </source>
</evidence>
<keyword evidence="3" id="KW-1185">Reference proteome</keyword>
<feature type="signal peptide" evidence="1">
    <location>
        <begin position="1"/>
        <end position="22"/>
    </location>
</feature>
<dbReference type="RefSeq" id="WP_199397148.1">
    <property type="nucleotide sequence ID" value="NZ_JAEMHK010000023.1"/>
</dbReference>
<accession>A0ABS0YXL4</accession>
<reference evidence="2 3" key="1">
    <citation type="submission" date="2020-12" db="EMBL/GenBank/DDBJ databases">
        <title>Geomonas sp. Red259, isolated from paddy soil.</title>
        <authorList>
            <person name="Xu Z."/>
            <person name="Zhang Z."/>
            <person name="Masuda Y."/>
            <person name="Itoh H."/>
            <person name="Senoo K."/>
        </authorList>
    </citation>
    <scope>NUCLEOTIDE SEQUENCE [LARGE SCALE GENOMIC DNA]</scope>
    <source>
        <strain evidence="2 3">Red259</strain>
    </source>
</reference>
<protein>
    <submittedName>
        <fullName evidence="2">Uncharacterized protein</fullName>
    </submittedName>
</protein>